<dbReference type="PANTHER" id="PTHR44757:SF2">
    <property type="entry name" value="BIOFILM ARCHITECTURE MAINTENANCE PROTEIN MBAA"/>
    <property type="match status" value="1"/>
</dbReference>
<evidence type="ECO:0000313" key="4">
    <source>
        <dbReference type="EMBL" id="APG62055.1"/>
    </source>
</evidence>
<dbReference type="SUPFAM" id="SSF141868">
    <property type="entry name" value="EAL domain-like"/>
    <property type="match status" value="1"/>
</dbReference>
<dbReference type="EMBL" id="CP018154">
    <property type="protein sequence ID" value="APG62055.1"/>
    <property type="molecule type" value="Genomic_DNA"/>
</dbReference>
<dbReference type="Gene3D" id="3.30.70.270">
    <property type="match status" value="1"/>
</dbReference>
<dbReference type="InterPro" id="IPR029787">
    <property type="entry name" value="Nucleotide_cyclase"/>
</dbReference>
<evidence type="ECO:0000259" key="3">
    <source>
        <dbReference type="PROSITE" id="PS50887"/>
    </source>
</evidence>
<accession>A0A1L3JA95</accession>
<dbReference type="PANTHER" id="PTHR44757">
    <property type="entry name" value="DIGUANYLATE CYCLASE DGCP"/>
    <property type="match status" value="1"/>
</dbReference>
<protein>
    <recommendedName>
        <fullName evidence="6">EAL domain-containing protein</fullName>
    </recommendedName>
</protein>
<dbReference type="SMART" id="SM00052">
    <property type="entry name" value="EAL"/>
    <property type="match status" value="1"/>
</dbReference>
<evidence type="ECO:0000313" key="5">
    <source>
        <dbReference type="Proteomes" id="UP000242561"/>
    </source>
</evidence>
<dbReference type="Gene3D" id="3.20.20.450">
    <property type="entry name" value="EAL domain"/>
    <property type="match status" value="1"/>
</dbReference>
<gene>
    <name evidence="4" type="ORF">LPB140_03625</name>
</gene>
<dbReference type="SMART" id="SM00267">
    <property type="entry name" value="GGDEF"/>
    <property type="match status" value="1"/>
</dbReference>
<keyword evidence="1" id="KW-0812">Transmembrane</keyword>
<dbReference type="SUPFAM" id="SSF55073">
    <property type="entry name" value="Nucleotide cyclase"/>
    <property type="match status" value="1"/>
</dbReference>
<dbReference type="STRING" id="1913578.LPB140_03625"/>
<dbReference type="InterPro" id="IPR035919">
    <property type="entry name" value="EAL_sf"/>
</dbReference>
<dbReference type="InterPro" id="IPR001633">
    <property type="entry name" value="EAL_dom"/>
</dbReference>
<sequence length="553" mass="61515">MHKSQRRLFWTQESKAIRDALIIFGLTAIIIIFSISIEAFERIVEFSQTHESWEIDEFLTAALLLPIALCVFSYRRVAEAMRLLSERVEAEENAKEMALHDALTGLPNRRMAMDKLNHALEYAYRDPVTIVAVDLNRFKSINDVYGHNIGDQILLMAGQKLRSNLREGEIAARLGGDEFLLILNGRADSDDIIQLIETISSTFDTSFDIGPHNFSVGASFGVAHTDNHKIDIDEFMVQADMAMYRAKEIGSNGIAYFEPGMEQAALRRSTIELELRNALTSGEIYPHYQPLIDLETGDTVGFEALARWKTPGGLVRLPIDFISIAEQCGLISDLFFTILRAACVDVRNWPAHCHVAINLSPVQFSDPELAQRILGVLIETGVAPGRIEIEITESALVSDLDNAIATIISLKNQGVRISLDDFGTGYSSLRHLSDLPIDKLKIDRSFVENLDNDEASRTIVRAVTGLAHNLGLTVVAEGIETQENASHLSQFGCDFGQGYYFGRPAAAQFLMPFFNQESWIKISDNLSKISNQEIVAQEHNVHSHHTAKKVNGG</sequence>
<feature type="transmembrane region" description="Helical" evidence="1">
    <location>
        <begin position="20"/>
        <end position="37"/>
    </location>
</feature>
<dbReference type="OrthoDB" id="9814202at2"/>
<dbReference type="AlphaFoldDB" id="A0A1L3JA95"/>
<evidence type="ECO:0000256" key="1">
    <source>
        <dbReference type="SAM" id="Phobius"/>
    </source>
</evidence>
<feature type="domain" description="EAL" evidence="2">
    <location>
        <begin position="268"/>
        <end position="518"/>
    </location>
</feature>
<dbReference type="InterPro" id="IPR043128">
    <property type="entry name" value="Rev_trsase/Diguanyl_cyclase"/>
</dbReference>
<name>A0A1L3JA95_9SPHN</name>
<dbReference type="InterPro" id="IPR052155">
    <property type="entry name" value="Biofilm_reg_signaling"/>
</dbReference>
<proteinExistence type="predicted"/>
<evidence type="ECO:0000259" key="2">
    <source>
        <dbReference type="PROSITE" id="PS50883"/>
    </source>
</evidence>
<feature type="domain" description="GGDEF" evidence="3">
    <location>
        <begin position="126"/>
        <end position="259"/>
    </location>
</feature>
<evidence type="ECO:0008006" key="6">
    <source>
        <dbReference type="Google" id="ProtNLM"/>
    </source>
</evidence>
<reference evidence="4 5" key="1">
    <citation type="submission" date="2016-11" db="EMBL/GenBank/DDBJ databases">
        <title>Sphingorhabdus sp. LPB0140, isolated from marine environment.</title>
        <authorList>
            <person name="Kim E."/>
            <person name="Yi H."/>
        </authorList>
    </citation>
    <scope>NUCLEOTIDE SEQUENCE [LARGE SCALE GENOMIC DNA]</scope>
    <source>
        <strain evidence="4 5">LPB0140</strain>
    </source>
</reference>
<dbReference type="CDD" id="cd01949">
    <property type="entry name" value="GGDEF"/>
    <property type="match status" value="1"/>
</dbReference>
<dbReference type="InterPro" id="IPR000160">
    <property type="entry name" value="GGDEF_dom"/>
</dbReference>
<organism evidence="4 5">
    <name type="scientific">Sphingorhabdus lutea</name>
    <dbReference type="NCBI Taxonomy" id="1913578"/>
    <lineage>
        <taxon>Bacteria</taxon>
        <taxon>Pseudomonadati</taxon>
        <taxon>Pseudomonadota</taxon>
        <taxon>Alphaproteobacteria</taxon>
        <taxon>Sphingomonadales</taxon>
        <taxon>Sphingomonadaceae</taxon>
        <taxon>Sphingorhabdus</taxon>
    </lineage>
</organism>
<keyword evidence="5" id="KW-1185">Reference proteome</keyword>
<dbReference type="PROSITE" id="PS50883">
    <property type="entry name" value="EAL"/>
    <property type="match status" value="1"/>
</dbReference>
<dbReference type="PROSITE" id="PS50887">
    <property type="entry name" value="GGDEF"/>
    <property type="match status" value="1"/>
</dbReference>
<keyword evidence="1" id="KW-1133">Transmembrane helix</keyword>
<dbReference type="CDD" id="cd01948">
    <property type="entry name" value="EAL"/>
    <property type="match status" value="1"/>
</dbReference>
<dbReference type="Pfam" id="PF00563">
    <property type="entry name" value="EAL"/>
    <property type="match status" value="1"/>
</dbReference>
<dbReference type="NCBIfam" id="TIGR00254">
    <property type="entry name" value="GGDEF"/>
    <property type="match status" value="1"/>
</dbReference>
<dbReference type="Proteomes" id="UP000242561">
    <property type="component" value="Chromosome"/>
</dbReference>
<dbReference type="RefSeq" id="WP_072558703.1">
    <property type="nucleotide sequence ID" value="NZ_CP018154.1"/>
</dbReference>
<dbReference type="Pfam" id="PF00990">
    <property type="entry name" value="GGDEF"/>
    <property type="match status" value="1"/>
</dbReference>
<keyword evidence="1" id="KW-0472">Membrane</keyword>
<dbReference type="KEGG" id="sphl:LPB140_03625"/>